<keyword evidence="1" id="KW-1133">Transmembrane helix</keyword>
<dbReference type="EMBL" id="CP006935">
    <property type="protein sequence ID" value="AHC40242.1"/>
    <property type="molecule type" value="Genomic_DNA"/>
</dbReference>
<evidence type="ECO:0000313" key="3">
    <source>
        <dbReference type="Proteomes" id="UP000018745"/>
    </source>
</evidence>
<keyword evidence="1" id="KW-0812">Transmembrane</keyword>
<keyword evidence="1" id="KW-0472">Membrane</keyword>
<gene>
    <name evidence="2" type="ORF">OVS_01785</name>
</gene>
<evidence type="ECO:0008006" key="4">
    <source>
        <dbReference type="Google" id="ProtNLM"/>
    </source>
</evidence>
<dbReference type="Proteomes" id="UP000018745">
    <property type="component" value="Chromosome"/>
</dbReference>
<sequence length="66" mass="7534">MLIQYFIPLLTIGVGCVLVAGTCNRLQTETRVDRKDLEKTNSVTNIYNETGTQIKWFLGRNCAKKR</sequence>
<name>A0ABM5P182_9MOLU</name>
<reference evidence="2 3" key="1">
    <citation type="journal article" date="2014" name="Genome Announc.">
        <title>Complete Genome Sequence of Mycoplasma ovis Strain Michigan, a Hemoplasma of Sheep with Two Distinct 16S rRNA Genes.</title>
        <authorList>
            <person name="Deshuillers P.L."/>
            <person name="Santos A.P."/>
            <person name="do Nascimento N.C."/>
            <person name="Hampel J.A."/>
            <person name="Bergin I.L."/>
            <person name="Dyson M.C."/>
            <person name="Messick J.B."/>
        </authorList>
    </citation>
    <scope>NUCLEOTIDE SEQUENCE [LARGE SCALE GENOMIC DNA]</scope>
    <source>
        <strain evidence="2 3">Michigan</strain>
    </source>
</reference>
<protein>
    <recommendedName>
        <fullName evidence="4">Lipoprotein</fullName>
    </recommendedName>
</protein>
<proteinExistence type="predicted"/>
<organism evidence="2 3">
    <name type="scientific">Mycoplasma ovis str. Michigan</name>
    <dbReference type="NCBI Taxonomy" id="1415773"/>
    <lineage>
        <taxon>Bacteria</taxon>
        <taxon>Bacillati</taxon>
        <taxon>Mycoplasmatota</taxon>
        <taxon>Mollicutes</taxon>
        <taxon>Mycoplasmataceae</taxon>
        <taxon>Mycoplasma</taxon>
    </lineage>
</organism>
<accession>A0ABM5P182</accession>
<evidence type="ECO:0000256" key="1">
    <source>
        <dbReference type="SAM" id="Phobius"/>
    </source>
</evidence>
<feature type="transmembrane region" description="Helical" evidence="1">
    <location>
        <begin position="6"/>
        <end position="26"/>
    </location>
</feature>
<keyword evidence="3" id="KW-1185">Reference proteome</keyword>
<evidence type="ECO:0000313" key="2">
    <source>
        <dbReference type="EMBL" id="AHC40242.1"/>
    </source>
</evidence>